<proteinExistence type="predicted"/>
<evidence type="ECO:0000256" key="1">
    <source>
        <dbReference type="SAM" id="MobiDB-lite"/>
    </source>
</evidence>
<gene>
    <name evidence="2" type="ORF">LTRI10_LOCUS22325</name>
</gene>
<feature type="region of interest" description="Disordered" evidence="1">
    <location>
        <begin position="94"/>
        <end position="120"/>
    </location>
</feature>
<name>A0AAV2E516_9ROSI</name>
<protein>
    <submittedName>
        <fullName evidence="2">Uncharacterized protein</fullName>
    </submittedName>
</protein>
<dbReference type="Proteomes" id="UP001497516">
    <property type="component" value="Chromosome 4"/>
</dbReference>
<keyword evidence="3" id="KW-1185">Reference proteome</keyword>
<feature type="compositionally biased region" description="Low complexity" evidence="1">
    <location>
        <begin position="105"/>
        <end position="120"/>
    </location>
</feature>
<dbReference type="AlphaFoldDB" id="A0AAV2E516"/>
<evidence type="ECO:0000313" key="2">
    <source>
        <dbReference type="EMBL" id="CAL1380909.1"/>
    </source>
</evidence>
<sequence>MAAAAAGNNGGNKSFQLKVVAMATTSNGAAVTREEERVFTLPHEPMLNEDTALPFVRKVVESFLPMKIPMDRDVIVEKIVYSAIRLYVATADEQAPAPAGGDGSGTNNNKSAAAGGSVAGDATSSKWVYSKDGLPLTTVKICVDHDGFVTVIGDFESDDDSDDSDDSDEEDEVVEAMEE</sequence>
<organism evidence="2 3">
    <name type="scientific">Linum trigynum</name>
    <dbReference type="NCBI Taxonomy" id="586398"/>
    <lineage>
        <taxon>Eukaryota</taxon>
        <taxon>Viridiplantae</taxon>
        <taxon>Streptophyta</taxon>
        <taxon>Embryophyta</taxon>
        <taxon>Tracheophyta</taxon>
        <taxon>Spermatophyta</taxon>
        <taxon>Magnoliopsida</taxon>
        <taxon>eudicotyledons</taxon>
        <taxon>Gunneridae</taxon>
        <taxon>Pentapetalae</taxon>
        <taxon>rosids</taxon>
        <taxon>fabids</taxon>
        <taxon>Malpighiales</taxon>
        <taxon>Linaceae</taxon>
        <taxon>Linum</taxon>
    </lineage>
</organism>
<evidence type="ECO:0000313" key="3">
    <source>
        <dbReference type="Proteomes" id="UP001497516"/>
    </source>
</evidence>
<feature type="region of interest" description="Disordered" evidence="1">
    <location>
        <begin position="153"/>
        <end position="179"/>
    </location>
</feature>
<accession>A0AAV2E516</accession>
<reference evidence="2 3" key="1">
    <citation type="submission" date="2024-04" db="EMBL/GenBank/DDBJ databases">
        <authorList>
            <person name="Fracassetti M."/>
        </authorList>
    </citation>
    <scope>NUCLEOTIDE SEQUENCE [LARGE SCALE GENOMIC DNA]</scope>
</reference>
<dbReference type="EMBL" id="OZ034817">
    <property type="protein sequence ID" value="CAL1380909.1"/>
    <property type="molecule type" value="Genomic_DNA"/>
</dbReference>
<feature type="compositionally biased region" description="Acidic residues" evidence="1">
    <location>
        <begin position="155"/>
        <end position="179"/>
    </location>
</feature>